<evidence type="ECO:0000313" key="1">
    <source>
        <dbReference type="EMBL" id="GAU38052.1"/>
    </source>
</evidence>
<organism evidence="1 2">
    <name type="scientific">Trifolium subterraneum</name>
    <name type="common">Subterranean clover</name>
    <dbReference type="NCBI Taxonomy" id="3900"/>
    <lineage>
        <taxon>Eukaryota</taxon>
        <taxon>Viridiplantae</taxon>
        <taxon>Streptophyta</taxon>
        <taxon>Embryophyta</taxon>
        <taxon>Tracheophyta</taxon>
        <taxon>Spermatophyta</taxon>
        <taxon>Magnoliopsida</taxon>
        <taxon>eudicotyledons</taxon>
        <taxon>Gunneridae</taxon>
        <taxon>Pentapetalae</taxon>
        <taxon>rosids</taxon>
        <taxon>fabids</taxon>
        <taxon>Fabales</taxon>
        <taxon>Fabaceae</taxon>
        <taxon>Papilionoideae</taxon>
        <taxon>50 kb inversion clade</taxon>
        <taxon>NPAAA clade</taxon>
        <taxon>Hologalegina</taxon>
        <taxon>IRL clade</taxon>
        <taxon>Trifolieae</taxon>
        <taxon>Trifolium</taxon>
    </lineage>
</organism>
<proteinExistence type="predicted"/>
<dbReference type="AlphaFoldDB" id="A0A2Z6NN98"/>
<dbReference type="EMBL" id="DF973700">
    <property type="protein sequence ID" value="GAU38052.1"/>
    <property type="molecule type" value="Genomic_DNA"/>
</dbReference>
<protein>
    <submittedName>
        <fullName evidence="1">Uncharacterized protein</fullName>
    </submittedName>
</protein>
<accession>A0A2Z6NN98</accession>
<dbReference type="Proteomes" id="UP000242715">
    <property type="component" value="Unassembled WGS sequence"/>
</dbReference>
<sequence>MEAFSFGIDCKDKVFIGAIYNVSMYSMYWTLDLCSHADTDLGGFIKDRMTELYFKSDLLKLE</sequence>
<name>A0A2Z6NN98_TRISU</name>
<reference evidence="2" key="1">
    <citation type="journal article" date="2017" name="Front. Plant Sci.">
        <title>Climate Clever Clovers: New Paradigm to Reduce the Environmental Footprint of Ruminants by Breeding Low Methanogenic Forages Utilizing Haplotype Variation.</title>
        <authorList>
            <person name="Kaur P."/>
            <person name="Appels R."/>
            <person name="Bayer P.E."/>
            <person name="Keeble-Gagnere G."/>
            <person name="Wang J."/>
            <person name="Hirakawa H."/>
            <person name="Shirasawa K."/>
            <person name="Vercoe P."/>
            <person name="Stefanova K."/>
            <person name="Durmic Z."/>
            <person name="Nichols P."/>
            <person name="Revell C."/>
            <person name="Isobe S.N."/>
            <person name="Edwards D."/>
            <person name="Erskine W."/>
        </authorList>
    </citation>
    <scope>NUCLEOTIDE SEQUENCE [LARGE SCALE GENOMIC DNA]</scope>
    <source>
        <strain evidence="2">cv. Daliak</strain>
    </source>
</reference>
<evidence type="ECO:0000313" key="2">
    <source>
        <dbReference type="Proteomes" id="UP000242715"/>
    </source>
</evidence>
<keyword evidence="2" id="KW-1185">Reference proteome</keyword>
<gene>
    <name evidence="1" type="ORF">TSUD_146100</name>
</gene>